<dbReference type="SUPFAM" id="SSF50370">
    <property type="entry name" value="Ricin B-like lectins"/>
    <property type="match status" value="1"/>
</dbReference>
<protein>
    <recommendedName>
        <fullName evidence="1">CCL2-like lectin domain-containing protein</fullName>
    </recommendedName>
</protein>
<dbReference type="RefSeq" id="XP_036632354.1">
    <property type="nucleotide sequence ID" value="XM_036776335.1"/>
</dbReference>
<comment type="caution">
    <text evidence="2">The sequence shown here is derived from an EMBL/GenBank/DDBJ whole genome shotgun (WGS) entry which is preliminary data.</text>
</comment>
<dbReference type="Pfam" id="PF21595">
    <property type="entry name" value="CCL2-like"/>
    <property type="match status" value="1"/>
</dbReference>
<evidence type="ECO:0000259" key="1">
    <source>
        <dbReference type="Pfam" id="PF21595"/>
    </source>
</evidence>
<gene>
    <name evidence="2" type="ORF">PC9H_006794</name>
</gene>
<dbReference type="EMBL" id="JACETU010000004">
    <property type="protein sequence ID" value="KAF7431076.1"/>
    <property type="molecule type" value="Genomic_DNA"/>
</dbReference>
<dbReference type="OrthoDB" id="5271368at2759"/>
<evidence type="ECO:0000313" key="2">
    <source>
        <dbReference type="EMBL" id="KAF7431076.1"/>
    </source>
</evidence>
<dbReference type="CDD" id="cd23715">
    <property type="entry name" value="beta-trefoil_Ricin_CCL2"/>
    <property type="match status" value="1"/>
</dbReference>
<organism evidence="2 3">
    <name type="scientific">Pleurotus ostreatus</name>
    <name type="common">Oyster mushroom</name>
    <name type="synonym">White-rot fungus</name>
    <dbReference type="NCBI Taxonomy" id="5322"/>
    <lineage>
        <taxon>Eukaryota</taxon>
        <taxon>Fungi</taxon>
        <taxon>Dikarya</taxon>
        <taxon>Basidiomycota</taxon>
        <taxon>Agaricomycotina</taxon>
        <taxon>Agaricomycetes</taxon>
        <taxon>Agaricomycetidae</taxon>
        <taxon>Agaricales</taxon>
        <taxon>Pleurotineae</taxon>
        <taxon>Pleurotaceae</taxon>
        <taxon>Pleurotus</taxon>
    </lineage>
</organism>
<dbReference type="InterPro" id="IPR035992">
    <property type="entry name" value="Ricin_B-like_lectins"/>
</dbReference>
<proteinExistence type="predicted"/>
<dbReference type="Proteomes" id="UP000623687">
    <property type="component" value="Unassembled WGS sequence"/>
</dbReference>
<reference evidence="2" key="1">
    <citation type="submission" date="2019-07" db="EMBL/GenBank/DDBJ databases">
        <authorList>
            <person name="Palmer J.M."/>
        </authorList>
    </citation>
    <scope>NUCLEOTIDE SEQUENCE</scope>
    <source>
        <strain evidence="2">PC9</strain>
    </source>
</reference>
<dbReference type="GeneID" id="59376612"/>
<accession>A0A8H6ZUE0</accession>
<keyword evidence="3" id="KW-1185">Reference proteome</keyword>
<dbReference type="InterPro" id="IPR048746">
    <property type="entry name" value="CCL2-like_lectin"/>
</dbReference>
<dbReference type="VEuPathDB" id="FungiDB:PC9H_006794"/>
<dbReference type="Gene3D" id="2.80.10.50">
    <property type="match status" value="1"/>
</dbReference>
<feature type="domain" description="CCL2-like lectin" evidence="1">
    <location>
        <begin position="16"/>
        <end position="140"/>
    </location>
</feature>
<sequence>MVGHTSASASAMPNPGTYYIVNRVLSPAGQKLALTFNGERNTVTVTPLVKVTNQAWCIRNYYDGATQSVSPAPKSRLEIGMGPGTIRVLPPGAYVWTLRNTPTGATIQDGAVTVFWGLSDANVDQEVGFGDEDERGNQRWILIPV</sequence>
<dbReference type="AlphaFoldDB" id="A0A8H6ZUE0"/>
<evidence type="ECO:0000313" key="3">
    <source>
        <dbReference type="Proteomes" id="UP000623687"/>
    </source>
</evidence>
<name>A0A8H6ZUE0_PLEOS</name>